<dbReference type="OrthoDB" id="1166590at2759"/>
<dbReference type="Pfam" id="PF24758">
    <property type="entry name" value="LRR_At5g56370"/>
    <property type="match status" value="1"/>
</dbReference>
<dbReference type="AlphaFoldDB" id="A0A803R390"/>
<proteinExistence type="predicted"/>
<gene>
    <name evidence="2" type="primary">LOC115718416</name>
</gene>
<dbReference type="InterPro" id="IPR055411">
    <property type="entry name" value="LRR_FXL15/At3g58940/PEG3-like"/>
</dbReference>
<accession>A0A803R391</accession>
<evidence type="ECO:0000313" key="2">
    <source>
        <dbReference type="EnsemblPlants" id="cds.novel_model_4564_5bd9a17a"/>
    </source>
</evidence>
<dbReference type="InterPro" id="IPR053772">
    <property type="entry name" value="At1g61320/At1g61330-like"/>
</dbReference>
<evidence type="ECO:0000259" key="1">
    <source>
        <dbReference type="Pfam" id="PF24758"/>
    </source>
</evidence>
<dbReference type="Proteomes" id="UP000596661">
    <property type="component" value="Chromosome 6"/>
</dbReference>
<sequence>MENVKESKFYLIDKWLAYVVGKKVKKIKLYPSLDPFVYYSLPKIFFENARYLTILKLHKIELDTSYSGSFPSLKTLVLDYVQISDTTKNDGVFKFLLGCPSLERLRLRDAEFYDVDDQLRLQSSSLKFMEFGYLNIYHESCLQVAAVNLESLVLDDVSLNKIDLSSCKNVRNLSLDDCFEDEESSIQDLISSFPLLEHLSLSFLSSDRIQFLINYYYGSDSDSDSDSTEFDQFSSKQLKISNQHLKSLNVRQYDDDYMIITIESAPELTSFRYDGEIHFSLSLESSNLLNGTFHVYEHRSIDSDTSFTNMMKFLSNLNCSWNVVSLRVHKAKALIFSEKLKNICSSPLINWKHLKLVLGEYDPERLSDLKDSLMWISPSLETLSINGKEIF</sequence>
<dbReference type="Gramene" id="novel_model_4565_5bd9a17a.1.5bd9b139">
    <property type="protein sequence ID" value="cds.novel_model_4565_5bd9a17a.1.5bd9b139"/>
    <property type="gene ID" value="novel_gene_2393_5bd9a17a"/>
</dbReference>
<dbReference type="Gramene" id="novel_model_4564_5bd9a17a">
    <property type="protein sequence ID" value="cds.novel_model_4564_5bd9a17a"/>
    <property type="gene ID" value="novel_gene_2393_5bd9a17a"/>
</dbReference>
<dbReference type="PANTHER" id="PTHR34145">
    <property type="entry name" value="OS02G0105600 PROTEIN"/>
    <property type="match status" value="1"/>
</dbReference>
<dbReference type="PANTHER" id="PTHR34145:SF28">
    <property type="entry name" value="F-BOX DOMAIN-CONTAINING PROTEIN"/>
    <property type="match status" value="1"/>
</dbReference>
<organism evidence="2 3">
    <name type="scientific">Cannabis sativa</name>
    <name type="common">Hemp</name>
    <name type="synonym">Marijuana</name>
    <dbReference type="NCBI Taxonomy" id="3483"/>
    <lineage>
        <taxon>Eukaryota</taxon>
        <taxon>Viridiplantae</taxon>
        <taxon>Streptophyta</taxon>
        <taxon>Embryophyta</taxon>
        <taxon>Tracheophyta</taxon>
        <taxon>Spermatophyta</taxon>
        <taxon>Magnoliopsida</taxon>
        <taxon>eudicotyledons</taxon>
        <taxon>Gunneridae</taxon>
        <taxon>Pentapetalae</taxon>
        <taxon>rosids</taxon>
        <taxon>fabids</taxon>
        <taxon>Rosales</taxon>
        <taxon>Cannabaceae</taxon>
        <taxon>Cannabis</taxon>
    </lineage>
</organism>
<accession>A0A803R390</accession>
<feature type="domain" description="F-box/LRR-repeat protein 15/At3g58940/PEG3-like LRR" evidence="1">
    <location>
        <begin position="12"/>
        <end position="156"/>
    </location>
</feature>
<dbReference type="EnsemblPlants" id="novel_model_4565_5bd9a17a.1.5bd9b139">
    <property type="protein sequence ID" value="cds.novel_model_4565_5bd9a17a.1.5bd9b139"/>
    <property type="gene ID" value="novel_gene_2393_5bd9a17a"/>
</dbReference>
<evidence type="ECO:0000313" key="3">
    <source>
        <dbReference type="Proteomes" id="UP000596661"/>
    </source>
</evidence>
<dbReference type="InterPro" id="IPR032675">
    <property type="entry name" value="LRR_dom_sf"/>
</dbReference>
<dbReference type="Gene3D" id="3.80.10.10">
    <property type="entry name" value="Ribonuclease Inhibitor"/>
    <property type="match status" value="2"/>
</dbReference>
<dbReference type="SUPFAM" id="SSF52047">
    <property type="entry name" value="RNI-like"/>
    <property type="match status" value="1"/>
</dbReference>
<dbReference type="EMBL" id="UZAU01000556">
    <property type="status" value="NOT_ANNOTATED_CDS"/>
    <property type="molecule type" value="Genomic_DNA"/>
</dbReference>
<keyword evidence="3" id="KW-1185">Reference proteome</keyword>
<dbReference type="EnsemblPlants" id="novel_model_4564_5bd9a17a">
    <property type="protein sequence ID" value="cds.novel_model_4564_5bd9a17a"/>
    <property type="gene ID" value="novel_gene_2393_5bd9a17a"/>
</dbReference>
<reference evidence="2 3" key="1">
    <citation type="submission" date="2018-11" db="EMBL/GenBank/DDBJ databases">
        <authorList>
            <person name="Grassa J C."/>
        </authorList>
    </citation>
    <scope>NUCLEOTIDE SEQUENCE [LARGE SCALE GENOMIC DNA]</scope>
</reference>
<name>A0A803R390_CANSA</name>
<protein>
    <recommendedName>
        <fullName evidence="1">F-box/LRR-repeat protein 15/At3g58940/PEG3-like LRR domain-containing protein</fullName>
    </recommendedName>
</protein>
<reference evidence="2" key="2">
    <citation type="submission" date="2021-03" db="UniProtKB">
        <authorList>
            <consortium name="EnsemblPlants"/>
        </authorList>
    </citation>
    <scope>IDENTIFICATION</scope>
</reference>